<reference evidence="4 5" key="1">
    <citation type="journal article" date="2024" name="J Genomics">
        <title>Draft genome sequencing and assembly of Favolaschia claudopus CIRM-BRFM 2984 isolated from oak limbs.</title>
        <authorList>
            <person name="Navarro D."/>
            <person name="Drula E."/>
            <person name="Chaduli D."/>
            <person name="Cazenave R."/>
            <person name="Ahrendt S."/>
            <person name="Wang J."/>
            <person name="Lipzen A."/>
            <person name="Daum C."/>
            <person name="Barry K."/>
            <person name="Grigoriev I.V."/>
            <person name="Favel A."/>
            <person name="Rosso M.N."/>
            <person name="Martin F."/>
        </authorList>
    </citation>
    <scope>NUCLEOTIDE SEQUENCE [LARGE SCALE GENOMIC DNA]</scope>
    <source>
        <strain evidence="4 5">CIRM-BRFM 2984</strain>
    </source>
</reference>
<accession>A0AAW0CFS2</accession>
<feature type="domain" description="Ricin B lectin" evidence="3">
    <location>
        <begin position="48"/>
        <end position="191"/>
    </location>
</feature>
<dbReference type="EMBL" id="JAWWNJ010000017">
    <property type="protein sequence ID" value="KAK7038001.1"/>
    <property type="molecule type" value="Genomic_DNA"/>
</dbReference>
<comment type="caution">
    <text evidence="4">The sequence shown here is derived from an EMBL/GenBank/DDBJ whole genome shotgun (WGS) entry which is preliminary data.</text>
</comment>
<protein>
    <recommendedName>
        <fullName evidence="3">Ricin B lectin domain-containing protein</fullName>
    </recommendedName>
</protein>
<keyword evidence="5" id="KW-1185">Reference proteome</keyword>
<evidence type="ECO:0000256" key="1">
    <source>
        <dbReference type="SAM" id="MobiDB-lite"/>
    </source>
</evidence>
<sequence length="611" mass="62280">MRTNTLFALLGAGVSMAAPIMNKRVTLDAAATAEAQVRDDTATRAFSDTAIKTSDGQCLSVTSGTGDFRENLVPVKIAKCDGSAGQKWDVITKGEHNDQAGTALFVSSLIQGCLNFDPRRQPGNQVLLFSCGGRADGEGKVTNSQLFTFDGKSTSIPLAPTNQAGTCFFSNNGNLDQQGCSGNAAQLFTIGDGAAAPAPPADAPAPPADAPAPPANAPTPPPANSGALPNGEKLTKLDAAATAEAQVRDDTATRAFSGAPIKTSDGQCLSVISGTGDFRENLVPVNISPCDGSAGQQFDVITKGKHNDQAGTALIVSSLIQGCLNFDPRRQPGNQVLLFSCGGRADGEGKVTNSQLFTFDGKSNTIPLAPTNQAGTCLFSNNGQLDQQGCSGNAAQLFTIGDGAAAPAPPADAPAPPADAPAPPASAPAPPANNGALPNGEKLTKLDAAATAEAQVRDDTATRAFSNAAIKTADGQCLSVISGTGDFRENLVPVNISPCDGSAGQKFDVITKGKHNDQAGTALIVSSLIRGCLNFDPRRQPGNQVLLFSCGGRADGEGAVTNSQLFTFDGKSTSTPLAPTNQAGTCLFNNNGQLDQQGCSNGANQLFTISA</sequence>
<feature type="signal peptide" evidence="2">
    <location>
        <begin position="1"/>
        <end position="17"/>
    </location>
</feature>
<dbReference type="InterPro" id="IPR035992">
    <property type="entry name" value="Ricin_B-like_lectins"/>
</dbReference>
<dbReference type="InterPro" id="IPR000772">
    <property type="entry name" value="Ricin_B_lectin"/>
</dbReference>
<organism evidence="4 5">
    <name type="scientific">Favolaschia claudopus</name>
    <dbReference type="NCBI Taxonomy" id="2862362"/>
    <lineage>
        <taxon>Eukaryota</taxon>
        <taxon>Fungi</taxon>
        <taxon>Dikarya</taxon>
        <taxon>Basidiomycota</taxon>
        <taxon>Agaricomycotina</taxon>
        <taxon>Agaricomycetes</taxon>
        <taxon>Agaricomycetidae</taxon>
        <taxon>Agaricales</taxon>
        <taxon>Marasmiineae</taxon>
        <taxon>Mycenaceae</taxon>
        <taxon>Favolaschia</taxon>
    </lineage>
</organism>
<proteinExistence type="predicted"/>
<dbReference type="SUPFAM" id="SSF50370">
    <property type="entry name" value="Ricin B-like lectins"/>
    <property type="match status" value="3"/>
</dbReference>
<feature type="domain" description="Ricin B lectin" evidence="3">
    <location>
        <begin position="467"/>
        <end position="610"/>
    </location>
</feature>
<dbReference type="AlphaFoldDB" id="A0AAW0CFS2"/>
<name>A0AAW0CFS2_9AGAR</name>
<feature type="domain" description="Ricin B lectin" evidence="3">
    <location>
        <begin position="258"/>
        <end position="401"/>
    </location>
</feature>
<feature type="compositionally biased region" description="Pro residues" evidence="1">
    <location>
        <begin position="197"/>
        <end position="223"/>
    </location>
</feature>
<feature type="region of interest" description="Disordered" evidence="1">
    <location>
        <begin position="403"/>
        <end position="440"/>
    </location>
</feature>
<dbReference type="PROSITE" id="PS50231">
    <property type="entry name" value="RICIN_B_LECTIN"/>
    <property type="match status" value="3"/>
</dbReference>
<feature type="chain" id="PRO_5044024355" description="Ricin B lectin domain-containing protein" evidence="2">
    <location>
        <begin position="18"/>
        <end position="611"/>
    </location>
</feature>
<feature type="region of interest" description="Disordered" evidence="1">
    <location>
        <begin position="192"/>
        <end position="231"/>
    </location>
</feature>
<evidence type="ECO:0000313" key="4">
    <source>
        <dbReference type="EMBL" id="KAK7038001.1"/>
    </source>
</evidence>
<gene>
    <name evidence="4" type="ORF">R3P38DRAFT_3182106</name>
</gene>
<dbReference type="Proteomes" id="UP001362999">
    <property type="component" value="Unassembled WGS sequence"/>
</dbReference>
<evidence type="ECO:0000313" key="5">
    <source>
        <dbReference type="Proteomes" id="UP001362999"/>
    </source>
</evidence>
<evidence type="ECO:0000256" key="2">
    <source>
        <dbReference type="SAM" id="SignalP"/>
    </source>
</evidence>
<feature type="compositionally biased region" description="Pro residues" evidence="1">
    <location>
        <begin position="407"/>
        <end position="431"/>
    </location>
</feature>
<dbReference type="SMART" id="SM00458">
    <property type="entry name" value="RICIN"/>
    <property type="match status" value="3"/>
</dbReference>
<dbReference type="CDD" id="cd00161">
    <property type="entry name" value="beta-trefoil_Ricin-like"/>
    <property type="match status" value="3"/>
</dbReference>
<evidence type="ECO:0000259" key="3">
    <source>
        <dbReference type="SMART" id="SM00458"/>
    </source>
</evidence>
<dbReference type="Gene3D" id="2.80.10.50">
    <property type="match status" value="3"/>
</dbReference>
<keyword evidence="2" id="KW-0732">Signal</keyword>